<protein>
    <submittedName>
        <fullName evidence="1">Uncharacterized protein</fullName>
    </submittedName>
</protein>
<dbReference type="RefSeq" id="WP_155404169.1">
    <property type="nucleotide sequence ID" value="NZ_CP056712.1"/>
</dbReference>
<dbReference type="EMBL" id="JAELXN010000062">
    <property type="protein sequence ID" value="MBJ6597361.1"/>
    <property type="molecule type" value="Genomic_DNA"/>
</dbReference>
<reference evidence="1" key="1">
    <citation type="submission" date="2020-12" db="EMBL/GenBank/DDBJ databases">
        <title>Molecular epidemiology of VIM- metallo-b-lactamase-producing Enterobacter cloacae complex isolated in France between 2015 and 2018.</title>
        <authorList>
            <person name="Emeraud C."/>
            <person name="Petit C."/>
            <person name="Bonnin R."/>
            <person name="Naas T."/>
            <person name="Dortet L."/>
        </authorList>
    </citation>
    <scope>NUCLEOTIDE SEQUENCE</scope>
    <source>
        <strain evidence="1">170C2</strain>
    </source>
</reference>
<dbReference type="AlphaFoldDB" id="A0A8I1G2A7"/>
<organism evidence="1 2">
    <name type="scientific">Enterobacter asburiae</name>
    <dbReference type="NCBI Taxonomy" id="61645"/>
    <lineage>
        <taxon>Bacteria</taxon>
        <taxon>Pseudomonadati</taxon>
        <taxon>Pseudomonadota</taxon>
        <taxon>Gammaproteobacteria</taxon>
        <taxon>Enterobacterales</taxon>
        <taxon>Enterobacteriaceae</taxon>
        <taxon>Enterobacter</taxon>
        <taxon>Enterobacter cloacae complex</taxon>
    </lineage>
</organism>
<proteinExistence type="predicted"/>
<dbReference type="Proteomes" id="UP000641429">
    <property type="component" value="Unassembled WGS sequence"/>
</dbReference>
<comment type="caution">
    <text evidence="1">The sequence shown here is derived from an EMBL/GenBank/DDBJ whole genome shotgun (WGS) entry which is preliminary data.</text>
</comment>
<sequence length="54" mass="6147">MIRDTLTDDQLSALLSAARANLEMQRIFGSAEVIEECRLMVLALEELRRLILTN</sequence>
<gene>
    <name evidence="1" type="ORF">JGT27_16850</name>
</gene>
<name>A0A8I1G2A7_ENTAS</name>
<evidence type="ECO:0000313" key="2">
    <source>
        <dbReference type="Proteomes" id="UP000641429"/>
    </source>
</evidence>
<evidence type="ECO:0000313" key="1">
    <source>
        <dbReference type="EMBL" id="MBJ6597361.1"/>
    </source>
</evidence>
<accession>A0A8I1G2A7</accession>